<accession>A0AAE3KTK8</accession>
<dbReference type="AlphaFoldDB" id="A0AAE3KTK8"/>
<dbReference type="Proteomes" id="UP001204144">
    <property type="component" value="Unassembled WGS sequence"/>
</dbReference>
<dbReference type="EMBL" id="RJUF01000112">
    <property type="protein sequence ID" value="MCP9764225.1"/>
    <property type="molecule type" value="Genomic_DNA"/>
</dbReference>
<dbReference type="EMBL" id="RJUF01000079">
    <property type="protein sequence ID" value="MCP9764153.1"/>
    <property type="molecule type" value="Genomic_DNA"/>
</dbReference>
<evidence type="ECO:0000313" key="5">
    <source>
        <dbReference type="Proteomes" id="UP001204144"/>
    </source>
</evidence>
<proteinExistence type="predicted"/>
<comment type="caution">
    <text evidence="3">The sequence shown here is derived from an EMBL/GenBank/DDBJ whole genome shotgun (WGS) entry which is preliminary data.</text>
</comment>
<dbReference type="RefSeq" id="WP_255035927.1">
    <property type="nucleotide sequence ID" value="NZ_RJUF01000006.1"/>
</dbReference>
<gene>
    <name evidence="1" type="ORF">EGI31_04350</name>
    <name evidence="2" type="ORF">EGI31_09365</name>
    <name evidence="3" type="ORF">EGI31_14465</name>
    <name evidence="4" type="ORF">EGI31_14840</name>
</gene>
<evidence type="ECO:0000313" key="4">
    <source>
        <dbReference type="EMBL" id="MCP9764225.1"/>
    </source>
</evidence>
<name>A0AAE3KTK8_9BACT</name>
<evidence type="ECO:0000313" key="3">
    <source>
        <dbReference type="EMBL" id="MCP9764153.1"/>
    </source>
</evidence>
<keyword evidence="5" id="KW-1185">Reference proteome</keyword>
<reference evidence="3 5" key="1">
    <citation type="submission" date="2018-11" db="EMBL/GenBank/DDBJ databases">
        <title>Novel bacteria species description.</title>
        <authorList>
            <person name="Han J.-H."/>
        </authorList>
    </citation>
    <scope>NUCLEOTIDE SEQUENCE [LARGE SCALE GENOMIC DNA]</scope>
    <source>
        <strain evidence="3 5">KCTC23259</strain>
    </source>
</reference>
<protein>
    <submittedName>
        <fullName evidence="3">Uncharacterized protein</fullName>
    </submittedName>
</protein>
<evidence type="ECO:0000313" key="2">
    <source>
        <dbReference type="EMBL" id="MCP9763164.1"/>
    </source>
</evidence>
<organism evidence="3 5">
    <name type="scientific">Lacihabitans soyangensis</name>
    <dbReference type="NCBI Taxonomy" id="869394"/>
    <lineage>
        <taxon>Bacteria</taxon>
        <taxon>Pseudomonadati</taxon>
        <taxon>Bacteroidota</taxon>
        <taxon>Cytophagia</taxon>
        <taxon>Cytophagales</taxon>
        <taxon>Leadbetterellaceae</taxon>
        <taxon>Lacihabitans</taxon>
    </lineage>
</organism>
<evidence type="ECO:0000313" key="1">
    <source>
        <dbReference type="EMBL" id="MCP9762174.1"/>
    </source>
</evidence>
<dbReference type="EMBL" id="RJUF01000006">
    <property type="protein sequence ID" value="MCP9762174.1"/>
    <property type="molecule type" value="Genomic_DNA"/>
</dbReference>
<dbReference type="EMBL" id="RJUF01000021">
    <property type="protein sequence ID" value="MCP9763164.1"/>
    <property type="molecule type" value="Genomic_DNA"/>
</dbReference>
<sequence>MESKYSFPNAVFNANNIAIGDNNQNLFFDENSNENYTPIEKELVSLIFQNTANDKEREELLSMLKNYRDSSEDEKDKVKPIFFKKFKDLSEKTSIATIAKIASEYFGNNFSDLKDYVEASVK</sequence>